<dbReference type="GO" id="GO:0008483">
    <property type="term" value="F:transaminase activity"/>
    <property type="evidence" value="ECO:0007669"/>
    <property type="project" value="UniProtKB-KW"/>
</dbReference>
<dbReference type="Pfam" id="PF00202">
    <property type="entry name" value="Aminotran_3"/>
    <property type="match status" value="1"/>
</dbReference>
<dbReference type="EMBL" id="AXCW01000038">
    <property type="protein sequence ID" value="EYR64300.1"/>
    <property type="molecule type" value="Genomic_DNA"/>
</dbReference>
<dbReference type="AlphaFoldDB" id="A0A021VW84"/>
<evidence type="ECO:0000256" key="3">
    <source>
        <dbReference type="RuleBase" id="RU003560"/>
    </source>
</evidence>
<comment type="cofactor">
    <cofactor evidence="1">
        <name>pyridoxal 5'-phosphate</name>
        <dbReference type="ChEBI" id="CHEBI:597326"/>
    </cofactor>
</comment>
<dbReference type="SUPFAM" id="SSF53383">
    <property type="entry name" value="PLP-dependent transferases"/>
    <property type="match status" value="1"/>
</dbReference>
<dbReference type="GO" id="GO:0030170">
    <property type="term" value="F:pyridoxal phosphate binding"/>
    <property type="evidence" value="ECO:0007669"/>
    <property type="project" value="InterPro"/>
</dbReference>
<evidence type="ECO:0000256" key="1">
    <source>
        <dbReference type="ARBA" id="ARBA00001933"/>
    </source>
</evidence>
<gene>
    <name evidence="4" type="ORF">N866_13365</name>
</gene>
<keyword evidence="4" id="KW-0808">Transferase</keyword>
<dbReference type="Gene3D" id="3.40.640.10">
    <property type="entry name" value="Type I PLP-dependent aspartate aminotransferase-like (Major domain)"/>
    <property type="match status" value="1"/>
</dbReference>
<dbReference type="InterPro" id="IPR015422">
    <property type="entry name" value="PyrdxlP-dep_Trfase_small"/>
</dbReference>
<dbReference type="Gene3D" id="3.90.1150.10">
    <property type="entry name" value="Aspartate Aminotransferase, domain 1"/>
    <property type="match status" value="1"/>
</dbReference>
<keyword evidence="5" id="KW-1185">Reference proteome</keyword>
<comment type="similarity">
    <text evidence="3">Belongs to the class-III pyridoxal-phosphate-dependent aminotransferase family.</text>
</comment>
<name>A0A021VW84_9CELL</name>
<dbReference type="InterPro" id="IPR015421">
    <property type="entry name" value="PyrdxlP-dep_Trfase_major"/>
</dbReference>
<protein>
    <submittedName>
        <fullName evidence="4">Aminotransferase</fullName>
    </submittedName>
</protein>
<keyword evidence="4" id="KW-0032">Aminotransferase</keyword>
<dbReference type="InterPro" id="IPR015424">
    <property type="entry name" value="PyrdxlP-dep_Trfase"/>
</dbReference>
<reference evidence="4 5" key="1">
    <citation type="submission" date="2014-01" db="EMBL/GenBank/DDBJ databases">
        <title>Actinotalea ferrariae CF5-4.</title>
        <authorList>
            <person name="Chen F."/>
            <person name="Li Y."/>
            <person name="Wang G."/>
        </authorList>
    </citation>
    <scope>NUCLEOTIDE SEQUENCE [LARGE SCALE GENOMIC DNA]</scope>
    <source>
        <strain evidence="4 5">CF5-4</strain>
    </source>
</reference>
<evidence type="ECO:0000313" key="4">
    <source>
        <dbReference type="EMBL" id="EYR64300.1"/>
    </source>
</evidence>
<evidence type="ECO:0000313" key="5">
    <source>
        <dbReference type="Proteomes" id="UP000019753"/>
    </source>
</evidence>
<evidence type="ECO:0000256" key="2">
    <source>
        <dbReference type="ARBA" id="ARBA00022898"/>
    </source>
</evidence>
<proteinExistence type="inferred from homology"/>
<dbReference type="OrthoDB" id="9801052at2"/>
<dbReference type="RefSeq" id="WP_034223794.1">
    <property type="nucleotide sequence ID" value="NZ_AXCW01000038.1"/>
</dbReference>
<dbReference type="Proteomes" id="UP000019753">
    <property type="component" value="Unassembled WGS sequence"/>
</dbReference>
<sequence>MTETTRTDASVVDRDRLAAAHHRETERFVADHPACAELARRGRAHMPLGVPMSWMAKWPGGFPVHVAEATGAHFTCADGHEHVDLCLGDTGAMVGHSPAATVRAVRDQVARGITTMLPTADAAVVAEELTRRFGTGSPAVDQWQFTLTATDANRHVIRYARQVTGRARVAVIDFCYHGSVDETFATLDDQGRVVARRGNIGAPVDPALTTAVVPFNDLAALERELATGTVAAVLLEPAMTNIGIVLPDAGYHTALREMTRRHGALLVIDETHTLCAGPGGCTRAWGLDPDVVVVGKTIGGGIPSAAFGMTSELSERVVTSVGLEDIDVGGVGGTLAGNALSLAAMRATLTQVLTDDVFGRMDELAVAWTDGVQGVLDAHRLPWHVTRLGCRAEYAFSPEPPHDGAAAAAADDFELQQYLHLQALNRRILLTPFHNMALMSPATSHADVDAHTAAFEEAAHDLLG</sequence>
<dbReference type="NCBIfam" id="NF005453">
    <property type="entry name" value="PRK07046.1"/>
    <property type="match status" value="1"/>
</dbReference>
<organism evidence="4 5">
    <name type="scientific">Actinotalea ferrariae CF5-4</name>
    <dbReference type="NCBI Taxonomy" id="948458"/>
    <lineage>
        <taxon>Bacteria</taxon>
        <taxon>Bacillati</taxon>
        <taxon>Actinomycetota</taxon>
        <taxon>Actinomycetes</taxon>
        <taxon>Micrococcales</taxon>
        <taxon>Cellulomonadaceae</taxon>
        <taxon>Actinotalea</taxon>
    </lineage>
</organism>
<keyword evidence="2 3" id="KW-0663">Pyridoxal phosphate</keyword>
<dbReference type="InterPro" id="IPR005814">
    <property type="entry name" value="Aminotrans_3"/>
</dbReference>
<comment type="caution">
    <text evidence="4">The sequence shown here is derived from an EMBL/GenBank/DDBJ whole genome shotgun (WGS) entry which is preliminary data.</text>
</comment>
<dbReference type="PANTHER" id="PTHR43713:SF3">
    <property type="entry name" value="GLUTAMATE-1-SEMIALDEHYDE 2,1-AMINOMUTASE 1, CHLOROPLASTIC-RELATED"/>
    <property type="match status" value="1"/>
</dbReference>
<accession>A0A021VW84</accession>
<dbReference type="PANTHER" id="PTHR43713">
    <property type="entry name" value="GLUTAMATE-1-SEMIALDEHYDE 2,1-AMINOMUTASE"/>
    <property type="match status" value="1"/>
</dbReference>